<dbReference type="Pfam" id="PF25954">
    <property type="entry name" value="Beta-barrel_RND_2"/>
    <property type="match status" value="1"/>
</dbReference>
<dbReference type="Pfam" id="PF25989">
    <property type="entry name" value="YknX_C"/>
    <property type="match status" value="1"/>
</dbReference>
<evidence type="ECO:0000313" key="4">
    <source>
        <dbReference type="EMBL" id="TCS71544.1"/>
    </source>
</evidence>
<accession>A0A4R3JUP3</accession>
<dbReference type="SUPFAM" id="SSF111369">
    <property type="entry name" value="HlyD-like secretion proteins"/>
    <property type="match status" value="1"/>
</dbReference>
<comment type="similarity">
    <text evidence="1">Belongs to the membrane fusion protein (MFP) (TC 8.A.1) family.</text>
</comment>
<dbReference type="NCBIfam" id="TIGR01730">
    <property type="entry name" value="RND_mfp"/>
    <property type="match status" value="1"/>
</dbReference>
<dbReference type="RefSeq" id="WP_126461165.1">
    <property type="nucleotide sequence ID" value="NZ_AP018721.1"/>
</dbReference>
<protein>
    <submittedName>
        <fullName evidence="4">RND family efflux transporter MFP subunit</fullName>
    </submittedName>
</protein>
<dbReference type="Gene3D" id="2.40.50.100">
    <property type="match status" value="1"/>
</dbReference>
<proteinExistence type="inferred from homology"/>
<dbReference type="Gene3D" id="2.40.420.20">
    <property type="match status" value="1"/>
</dbReference>
<dbReference type="OrthoDB" id="9806939at2"/>
<feature type="domain" description="CusB-like beta-barrel" evidence="2">
    <location>
        <begin position="237"/>
        <end position="311"/>
    </location>
</feature>
<feature type="domain" description="YknX-like C-terminal permuted SH3-like" evidence="3">
    <location>
        <begin position="318"/>
        <end position="386"/>
    </location>
</feature>
<evidence type="ECO:0000259" key="3">
    <source>
        <dbReference type="Pfam" id="PF25989"/>
    </source>
</evidence>
<evidence type="ECO:0000313" key="5">
    <source>
        <dbReference type="Proteomes" id="UP000295135"/>
    </source>
</evidence>
<gene>
    <name evidence="4" type="ORF">EDC61_10990</name>
</gene>
<dbReference type="InterPro" id="IPR006143">
    <property type="entry name" value="RND_pump_MFP"/>
</dbReference>
<dbReference type="InterPro" id="IPR058637">
    <property type="entry name" value="YknX-like_C"/>
</dbReference>
<comment type="caution">
    <text evidence="4">The sequence shown here is derived from an EMBL/GenBank/DDBJ whole genome shotgun (WGS) entry which is preliminary data.</text>
</comment>
<dbReference type="EMBL" id="SLZY01000009">
    <property type="protein sequence ID" value="TCS71544.1"/>
    <property type="molecule type" value="Genomic_DNA"/>
</dbReference>
<dbReference type="GO" id="GO:1990281">
    <property type="term" value="C:efflux pump complex"/>
    <property type="evidence" value="ECO:0007669"/>
    <property type="project" value="TreeGrafter"/>
</dbReference>
<dbReference type="GO" id="GO:0015562">
    <property type="term" value="F:efflux transmembrane transporter activity"/>
    <property type="evidence" value="ECO:0007669"/>
    <property type="project" value="TreeGrafter"/>
</dbReference>
<name>A0A4R3JUP3_9PROT</name>
<dbReference type="InterPro" id="IPR058792">
    <property type="entry name" value="Beta-barrel_RND_2"/>
</dbReference>
<organism evidence="4 5">
    <name type="scientific">Sulfuritortus calidifontis</name>
    <dbReference type="NCBI Taxonomy" id="1914471"/>
    <lineage>
        <taxon>Bacteria</taxon>
        <taxon>Pseudomonadati</taxon>
        <taxon>Pseudomonadota</taxon>
        <taxon>Betaproteobacteria</taxon>
        <taxon>Nitrosomonadales</taxon>
        <taxon>Thiobacillaceae</taxon>
        <taxon>Sulfuritortus</taxon>
    </lineage>
</organism>
<reference evidence="4 5" key="1">
    <citation type="submission" date="2019-03" db="EMBL/GenBank/DDBJ databases">
        <title>Genomic Encyclopedia of Type Strains, Phase IV (KMG-IV): sequencing the most valuable type-strain genomes for metagenomic binning, comparative biology and taxonomic classification.</title>
        <authorList>
            <person name="Goeker M."/>
        </authorList>
    </citation>
    <scope>NUCLEOTIDE SEQUENCE [LARGE SCALE GENOMIC DNA]</scope>
    <source>
        <strain evidence="4 5">DSM 103923</strain>
    </source>
</reference>
<evidence type="ECO:0000256" key="1">
    <source>
        <dbReference type="ARBA" id="ARBA00009477"/>
    </source>
</evidence>
<dbReference type="Proteomes" id="UP000295135">
    <property type="component" value="Unassembled WGS sequence"/>
</dbReference>
<dbReference type="Gene3D" id="1.10.287.470">
    <property type="entry name" value="Helix hairpin bin"/>
    <property type="match status" value="1"/>
</dbReference>
<keyword evidence="5" id="KW-1185">Reference proteome</keyword>
<dbReference type="Gene3D" id="2.40.30.170">
    <property type="match status" value="1"/>
</dbReference>
<dbReference type="AlphaFoldDB" id="A0A4R3JUP3"/>
<sequence length="396" mass="41689">MKLPARFSSRLGLILFGLGLLAAFAFVVLRTGPLAATRVVLAKVETRELKPAIFGIGSVEARHAFDLGPTVASRVLRVRVDVGDRVEAGQVVAEMDPVDLDQRLAAAESAYRRAAFAVDSAAAAASEAASRKALATANAERFEQLRQQGFVSQEAVEVKRHEAQAAGAAHMASQASLAAARQDAARLRAERAAVGEQRANSVLRSPVAGVVTARKAEPGSTVVAGQGVIRLVDPTSLWVTTRIDQARAAGLKLGMPASIVLRSRPQAPLAGRVARLEPAGDSVTEERLVQVAFDQQAQDISLGELAEVTLALPVVAQALSLPNAAIQHRGEQVGVWRVVDGEARFRPVTLGAQTLDGRVQILTGLAQGEQVVAYSEKALSEGERVQAVARLAGNGR</sequence>
<dbReference type="PANTHER" id="PTHR30469">
    <property type="entry name" value="MULTIDRUG RESISTANCE PROTEIN MDTA"/>
    <property type="match status" value="1"/>
</dbReference>
<evidence type="ECO:0000259" key="2">
    <source>
        <dbReference type="Pfam" id="PF25954"/>
    </source>
</evidence>
<dbReference type="PANTHER" id="PTHR30469:SF15">
    <property type="entry name" value="HLYD FAMILY OF SECRETION PROTEINS"/>
    <property type="match status" value="1"/>
</dbReference>